<accession>A0A1X1YZC5</accession>
<dbReference type="STRING" id="1782.AWC18_18750"/>
<dbReference type="PRINTS" id="PR00081">
    <property type="entry name" value="GDHRDH"/>
</dbReference>
<dbReference type="AlphaFoldDB" id="A0A1X1YZC5"/>
<reference evidence="5 6" key="1">
    <citation type="submission" date="2016-01" db="EMBL/GenBank/DDBJ databases">
        <title>The new phylogeny of the genus Mycobacterium.</title>
        <authorList>
            <person name="Tarcisio F."/>
            <person name="Conor M."/>
            <person name="Antonella G."/>
            <person name="Elisabetta G."/>
            <person name="Giulia F.S."/>
            <person name="Sara T."/>
            <person name="Anna F."/>
            <person name="Clotilde B."/>
            <person name="Roberto B."/>
            <person name="Veronica D.S."/>
            <person name="Fabio R."/>
            <person name="Monica P."/>
            <person name="Olivier J."/>
            <person name="Enrico T."/>
            <person name="Nicola S."/>
        </authorList>
    </citation>
    <scope>NUCLEOTIDE SEQUENCE [LARGE SCALE GENOMIC DNA]</scope>
    <source>
        <strain evidence="5 6">DSM 44164</strain>
    </source>
</reference>
<dbReference type="GO" id="GO:0016491">
    <property type="term" value="F:oxidoreductase activity"/>
    <property type="evidence" value="ECO:0007669"/>
    <property type="project" value="UniProtKB-KW"/>
</dbReference>
<evidence type="ECO:0000256" key="3">
    <source>
        <dbReference type="RuleBase" id="RU000363"/>
    </source>
</evidence>
<proteinExistence type="inferred from homology"/>
<evidence type="ECO:0000256" key="2">
    <source>
        <dbReference type="ARBA" id="ARBA00023002"/>
    </source>
</evidence>
<keyword evidence="6" id="KW-1185">Reference proteome</keyword>
<dbReference type="SUPFAM" id="SSF51735">
    <property type="entry name" value="NAD(P)-binding Rossmann-fold domains"/>
    <property type="match status" value="1"/>
</dbReference>
<comment type="caution">
    <text evidence="5">The sequence shown here is derived from an EMBL/GenBank/DDBJ whole genome shotgun (WGS) entry which is preliminary data.</text>
</comment>
<gene>
    <name evidence="5" type="ORF">AWC18_18750</name>
</gene>
<comment type="similarity">
    <text evidence="1 3">Belongs to the short-chain dehydrogenases/reductases (SDR) family.</text>
</comment>
<keyword evidence="2" id="KW-0560">Oxidoreductase</keyword>
<dbReference type="InterPro" id="IPR036291">
    <property type="entry name" value="NAD(P)-bd_dom_sf"/>
</dbReference>
<dbReference type="PRINTS" id="PR00080">
    <property type="entry name" value="SDRFAMILY"/>
</dbReference>
<dbReference type="PANTHER" id="PTHR45024:SF2">
    <property type="entry name" value="SCP2 DOMAIN-CONTAINING PROTEIN"/>
    <property type="match status" value="1"/>
</dbReference>
<protein>
    <submittedName>
        <fullName evidence="5">Short-chain dehydrogenase</fullName>
    </submittedName>
</protein>
<organism evidence="5 6">
    <name type="scientific">Mycolicibacter nonchromogenicus</name>
    <name type="common">Mycobacterium nonchromogenicum</name>
    <dbReference type="NCBI Taxonomy" id="1782"/>
    <lineage>
        <taxon>Bacteria</taxon>
        <taxon>Bacillati</taxon>
        <taxon>Actinomycetota</taxon>
        <taxon>Actinomycetes</taxon>
        <taxon>Mycobacteriales</taxon>
        <taxon>Mycobacteriaceae</taxon>
        <taxon>Mycolicibacter</taxon>
    </lineage>
</organism>
<sequence>MGVLEGRTALVTGAGRGIGAAVAEALADEGATVLVSDAGVAVDGTGRDAGPAEAVVAAINARGGKAYADVTDITDFQAAGDLIGRAAETLGGLDVVVNAAGILRDGMVFKMPEEDWDAVVAVHLKGTFNITRHAAAWWRANRGGQYRLINFTSMSGLQGAPSQPNYAAAKMGVVGLTFSCANALRNYGVTSNAIAPIAGTRMTQGIKGGGSMDYSDSNTRLSPKNCAPPVVYLASTQSEWLNRRVIFAGNGRISLMSNPVVEREIVSATGTWDIPTAFAEIETSFKEAVLWPNIFDKPPAK</sequence>
<feature type="domain" description="Ketoreductase" evidence="4">
    <location>
        <begin position="7"/>
        <end position="200"/>
    </location>
</feature>
<evidence type="ECO:0000313" key="6">
    <source>
        <dbReference type="Proteomes" id="UP000193108"/>
    </source>
</evidence>
<dbReference type="RefSeq" id="WP_064999424.1">
    <property type="nucleotide sequence ID" value="NZ_LQPI01000073.1"/>
</dbReference>
<evidence type="ECO:0000256" key="1">
    <source>
        <dbReference type="ARBA" id="ARBA00006484"/>
    </source>
</evidence>
<dbReference type="EMBL" id="LQPI01000073">
    <property type="protein sequence ID" value="ORW16416.1"/>
    <property type="molecule type" value="Genomic_DNA"/>
</dbReference>
<dbReference type="InterPro" id="IPR051687">
    <property type="entry name" value="Peroxisomal_Beta-Oxidation"/>
</dbReference>
<evidence type="ECO:0000259" key="4">
    <source>
        <dbReference type="SMART" id="SM00822"/>
    </source>
</evidence>
<dbReference type="InterPro" id="IPR057326">
    <property type="entry name" value="KR_dom"/>
</dbReference>
<dbReference type="InterPro" id="IPR002347">
    <property type="entry name" value="SDR_fam"/>
</dbReference>
<dbReference type="SMART" id="SM00822">
    <property type="entry name" value="PKS_KR"/>
    <property type="match status" value="1"/>
</dbReference>
<dbReference type="Pfam" id="PF00106">
    <property type="entry name" value="adh_short"/>
    <property type="match status" value="1"/>
</dbReference>
<name>A0A1X1YZC5_MYCNO</name>
<dbReference type="PANTHER" id="PTHR45024">
    <property type="entry name" value="DEHYDROGENASES, SHORT CHAIN"/>
    <property type="match status" value="1"/>
</dbReference>
<dbReference type="Proteomes" id="UP000193108">
    <property type="component" value="Unassembled WGS sequence"/>
</dbReference>
<dbReference type="Gene3D" id="3.40.50.720">
    <property type="entry name" value="NAD(P)-binding Rossmann-like Domain"/>
    <property type="match status" value="1"/>
</dbReference>
<evidence type="ECO:0000313" key="5">
    <source>
        <dbReference type="EMBL" id="ORW16416.1"/>
    </source>
</evidence>